<gene>
    <name evidence="1" type="ORF">M422DRAFT_266318</name>
</gene>
<dbReference type="EMBL" id="KN837234">
    <property type="protein sequence ID" value="KIJ31953.1"/>
    <property type="molecule type" value="Genomic_DNA"/>
</dbReference>
<protein>
    <submittedName>
        <fullName evidence="1">Unplaced genomic scaffold SPHSTscaffold_159, whole genome shotgun sequence</fullName>
    </submittedName>
</protein>
<organism evidence="1 2">
    <name type="scientific">Sphaerobolus stellatus (strain SS14)</name>
    <dbReference type="NCBI Taxonomy" id="990650"/>
    <lineage>
        <taxon>Eukaryota</taxon>
        <taxon>Fungi</taxon>
        <taxon>Dikarya</taxon>
        <taxon>Basidiomycota</taxon>
        <taxon>Agaricomycotina</taxon>
        <taxon>Agaricomycetes</taxon>
        <taxon>Phallomycetidae</taxon>
        <taxon>Geastrales</taxon>
        <taxon>Sphaerobolaceae</taxon>
        <taxon>Sphaerobolus</taxon>
    </lineage>
</organism>
<dbReference type="Proteomes" id="UP000054279">
    <property type="component" value="Unassembled WGS sequence"/>
</dbReference>
<sequence>MRKHRDLTDASTDATIADSSTQVLSNVDHKGFIVSCPPHHYHRWTSYYAQQQEHPSKFHHIPYIETANLGR</sequence>
<reference evidence="1 2" key="1">
    <citation type="submission" date="2014-06" db="EMBL/GenBank/DDBJ databases">
        <title>Evolutionary Origins and Diversification of the Mycorrhizal Mutualists.</title>
        <authorList>
            <consortium name="DOE Joint Genome Institute"/>
            <consortium name="Mycorrhizal Genomics Consortium"/>
            <person name="Kohler A."/>
            <person name="Kuo A."/>
            <person name="Nagy L.G."/>
            <person name="Floudas D."/>
            <person name="Copeland A."/>
            <person name="Barry K.W."/>
            <person name="Cichocki N."/>
            <person name="Veneault-Fourrey C."/>
            <person name="LaButti K."/>
            <person name="Lindquist E.A."/>
            <person name="Lipzen A."/>
            <person name="Lundell T."/>
            <person name="Morin E."/>
            <person name="Murat C."/>
            <person name="Riley R."/>
            <person name="Ohm R."/>
            <person name="Sun H."/>
            <person name="Tunlid A."/>
            <person name="Henrissat B."/>
            <person name="Grigoriev I.V."/>
            <person name="Hibbett D.S."/>
            <person name="Martin F."/>
        </authorList>
    </citation>
    <scope>NUCLEOTIDE SEQUENCE [LARGE SCALE GENOMIC DNA]</scope>
    <source>
        <strain evidence="1 2">SS14</strain>
    </source>
</reference>
<name>A0A0C9TPI7_SPHS4</name>
<accession>A0A0C9TPI7</accession>
<evidence type="ECO:0000313" key="2">
    <source>
        <dbReference type="Proteomes" id="UP000054279"/>
    </source>
</evidence>
<dbReference type="HOGENOM" id="CLU_2741671_0_0_1"/>
<proteinExistence type="predicted"/>
<keyword evidence="2" id="KW-1185">Reference proteome</keyword>
<evidence type="ECO:0000313" key="1">
    <source>
        <dbReference type="EMBL" id="KIJ31953.1"/>
    </source>
</evidence>
<dbReference type="AlphaFoldDB" id="A0A0C9TPI7"/>